<dbReference type="Proteomes" id="UP000005408">
    <property type="component" value="Unassembled WGS sequence"/>
</dbReference>
<keyword evidence="3" id="KW-1185">Reference proteome</keyword>
<feature type="signal peptide" evidence="1">
    <location>
        <begin position="1"/>
        <end position="20"/>
    </location>
</feature>
<sequence>MKSIMLLALLLMAAMSGVEGRYKGLACYKCDYIMSFCTFRCRHQPSVAHSYYCNDFCDRRNERCYLECVEDRYGHAS</sequence>
<dbReference type="AlphaFoldDB" id="A0A8W8KGF7"/>
<evidence type="ECO:0000256" key="1">
    <source>
        <dbReference type="SAM" id="SignalP"/>
    </source>
</evidence>
<proteinExistence type="predicted"/>
<feature type="chain" id="PRO_5036505463" evidence="1">
    <location>
        <begin position="21"/>
        <end position="77"/>
    </location>
</feature>
<name>A0A8W8KGF7_MAGGI</name>
<keyword evidence="1" id="KW-0732">Signal</keyword>
<protein>
    <submittedName>
        <fullName evidence="2">Uncharacterized protein</fullName>
    </submittedName>
</protein>
<evidence type="ECO:0000313" key="2">
    <source>
        <dbReference type="EnsemblMetazoa" id="G23785.2:cds"/>
    </source>
</evidence>
<dbReference type="EnsemblMetazoa" id="G23785.2">
    <property type="protein sequence ID" value="G23785.2:cds"/>
    <property type="gene ID" value="G23785"/>
</dbReference>
<reference evidence="2" key="1">
    <citation type="submission" date="2022-08" db="UniProtKB">
        <authorList>
            <consortium name="EnsemblMetazoa"/>
        </authorList>
    </citation>
    <scope>IDENTIFICATION</scope>
    <source>
        <strain evidence="2">05x7-T-G4-1.051#20</strain>
    </source>
</reference>
<organism evidence="2 3">
    <name type="scientific">Magallana gigas</name>
    <name type="common">Pacific oyster</name>
    <name type="synonym">Crassostrea gigas</name>
    <dbReference type="NCBI Taxonomy" id="29159"/>
    <lineage>
        <taxon>Eukaryota</taxon>
        <taxon>Metazoa</taxon>
        <taxon>Spiralia</taxon>
        <taxon>Lophotrochozoa</taxon>
        <taxon>Mollusca</taxon>
        <taxon>Bivalvia</taxon>
        <taxon>Autobranchia</taxon>
        <taxon>Pteriomorphia</taxon>
        <taxon>Ostreida</taxon>
        <taxon>Ostreoidea</taxon>
        <taxon>Ostreidae</taxon>
        <taxon>Magallana</taxon>
    </lineage>
</organism>
<evidence type="ECO:0000313" key="3">
    <source>
        <dbReference type="Proteomes" id="UP000005408"/>
    </source>
</evidence>
<accession>A0A8W8KGF7</accession>